<protein>
    <recommendedName>
        <fullName evidence="3">Venom dipeptidyl peptidase 4</fullName>
    </recommendedName>
</protein>
<gene>
    <name evidence="7" type="ORF">ONE63_008981</name>
</gene>
<dbReference type="PANTHER" id="PTHR11731:SF154">
    <property type="entry name" value="VENOM DIPEPTIDYL PEPTIDASE 4-LIKE PROTEIN"/>
    <property type="match status" value="1"/>
</dbReference>
<evidence type="ECO:0000256" key="4">
    <source>
        <dbReference type="SAM" id="SignalP"/>
    </source>
</evidence>
<dbReference type="Pfam" id="PF00930">
    <property type="entry name" value="DPPIV_N"/>
    <property type="match status" value="1"/>
</dbReference>
<keyword evidence="4" id="KW-0732">Signal</keyword>
<evidence type="ECO:0000259" key="6">
    <source>
        <dbReference type="Pfam" id="PF00930"/>
    </source>
</evidence>
<dbReference type="SUPFAM" id="SSF82171">
    <property type="entry name" value="DPP6 N-terminal domain-like"/>
    <property type="match status" value="1"/>
</dbReference>
<reference evidence="7" key="1">
    <citation type="submission" date="2022-12" db="EMBL/GenBank/DDBJ databases">
        <title>Chromosome-level genome assembly of the bean flower thrips Megalurothrips usitatus.</title>
        <authorList>
            <person name="Ma L."/>
            <person name="Liu Q."/>
            <person name="Li H."/>
            <person name="Cai W."/>
        </authorList>
    </citation>
    <scope>NUCLEOTIDE SEQUENCE</scope>
    <source>
        <strain evidence="7">Cailab_2022a</strain>
    </source>
</reference>
<evidence type="ECO:0000313" key="7">
    <source>
        <dbReference type="EMBL" id="KAJ1525776.1"/>
    </source>
</evidence>
<dbReference type="Gene3D" id="3.40.50.1820">
    <property type="entry name" value="alpha/beta hydrolase"/>
    <property type="match status" value="1"/>
</dbReference>
<accession>A0AAV7XJ43</accession>
<evidence type="ECO:0000256" key="1">
    <source>
        <dbReference type="ARBA" id="ARBA00010036"/>
    </source>
</evidence>
<dbReference type="PANTHER" id="PTHR11731">
    <property type="entry name" value="PROTEASE FAMILY S9B,C DIPEPTIDYL-PEPTIDASE IV-RELATED"/>
    <property type="match status" value="1"/>
</dbReference>
<comment type="caution">
    <text evidence="7">The sequence shown here is derived from an EMBL/GenBank/DDBJ whole genome shotgun (WGS) entry which is preliminary data.</text>
</comment>
<organism evidence="7 8">
    <name type="scientific">Megalurothrips usitatus</name>
    <name type="common">bean blossom thrips</name>
    <dbReference type="NCBI Taxonomy" id="439358"/>
    <lineage>
        <taxon>Eukaryota</taxon>
        <taxon>Metazoa</taxon>
        <taxon>Ecdysozoa</taxon>
        <taxon>Arthropoda</taxon>
        <taxon>Hexapoda</taxon>
        <taxon>Insecta</taxon>
        <taxon>Pterygota</taxon>
        <taxon>Neoptera</taxon>
        <taxon>Paraneoptera</taxon>
        <taxon>Thysanoptera</taxon>
        <taxon>Terebrantia</taxon>
        <taxon>Thripoidea</taxon>
        <taxon>Thripidae</taxon>
        <taxon>Megalurothrips</taxon>
    </lineage>
</organism>
<evidence type="ECO:0000256" key="2">
    <source>
        <dbReference type="ARBA" id="ARBA00023180"/>
    </source>
</evidence>
<dbReference type="EMBL" id="JAPTSV010000007">
    <property type="protein sequence ID" value="KAJ1525776.1"/>
    <property type="molecule type" value="Genomic_DNA"/>
</dbReference>
<keyword evidence="8" id="KW-1185">Reference proteome</keyword>
<dbReference type="InterPro" id="IPR050278">
    <property type="entry name" value="Serine_Prot_S9B/DPPIV"/>
</dbReference>
<proteinExistence type="inferred from homology"/>
<dbReference type="InterPro" id="IPR001375">
    <property type="entry name" value="Peptidase_S9_cat"/>
</dbReference>
<evidence type="ECO:0000259" key="5">
    <source>
        <dbReference type="Pfam" id="PF00326"/>
    </source>
</evidence>
<feature type="chain" id="PRO_5043865988" description="Venom dipeptidyl peptidase 4" evidence="4">
    <location>
        <begin position="22"/>
        <end position="784"/>
    </location>
</feature>
<feature type="signal peptide" evidence="4">
    <location>
        <begin position="1"/>
        <end position="21"/>
    </location>
</feature>
<evidence type="ECO:0000313" key="8">
    <source>
        <dbReference type="Proteomes" id="UP001075354"/>
    </source>
</evidence>
<dbReference type="InterPro" id="IPR029058">
    <property type="entry name" value="AB_hydrolase_fold"/>
</dbReference>
<dbReference type="AlphaFoldDB" id="A0AAV7XJ43"/>
<dbReference type="GO" id="GO:0008239">
    <property type="term" value="F:dipeptidyl-peptidase activity"/>
    <property type="evidence" value="ECO:0007669"/>
    <property type="project" value="TreeGrafter"/>
</dbReference>
<comment type="similarity">
    <text evidence="1">Belongs to the peptidase S9B family. DPPIV subfamily.</text>
</comment>
<dbReference type="InterPro" id="IPR002469">
    <property type="entry name" value="Peptidase_S9B_N"/>
</dbReference>
<dbReference type="SUPFAM" id="SSF53474">
    <property type="entry name" value="alpha/beta-Hydrolases"/>
    <property type="match status" value="1"/>
</dbReference>
<dbReference type="GO" id="GO:0005886">
    <property type="term" value="C:plasma membrane"/>
    <property type="evidence" value="ECO:0007669"/>
    <property type="project" value="TreeGrafter"/>
</dbReference>
<dbReference type="FunFam" id="3.40.50.1820:FF:000003">
    <property type="entry name" value="Dipeptidyl peptidase 4"/>
    <property type="match status" value="1"/>
</dbReference>
<name>A0AAV7XJ43_9NEOP</name>
<sequence length="784" mass="86715">MRSSRQRVLALVLLLVPLVACAPAGTDEKTPFTLDDFVDSRFTTNSFKGTWVADNLLRFYNSTTREVILYNVADSTTTTLVPGNILPQFNSSSIDSFSPDNRLVAIAYETVKLYRHSTTSKFVIYDTQTKALTKVHEDAQLRTLVWAGDSSILWVKDNDVFYRKAATVAGADIPITTDGKENVIFNGIPDWVYEEEVLASGSALWPSPDGSKLAFASFDDTKVQHAFYFKYGSEDSNDIPPQYPEVVNITYPKAGTPNPDVHLRVVDLHQAAATGKPTLVDIPAPASVTKDHILYGCFWTASRLLASWTNRAQNKNVIMSCDTSSGSCRKALEQSEDAGWVDPPTLLMHSKGTRAAAILPNEDRPHLAVVSFPEDDNEDAAVSFLTSGQVTVLSVLGWDEARGQLYFVQTLPEDPAKRHVYRVAVPGQDSNLVAVPTPKCLTCGLAANPDGGDPACQYGGALLSKGFAYGVLSCLGPDPAYYALYDLQADGAPKRLRVWEDNAVVRARLATRLRPEFLDDWLPVDGGFRARVRLMMPPGADRSGATKYPMLVYVYAGPDSNQVTTAFSVAFGDYLCSSRNIIYALIDGRGSGRNGRKQMHAVYRRLGTVEIQDQISVAKQLKAKYSFVDPARTAIWGWSYGGFSTAHAMSQDVGGVFCCGVSVAPVTSFIYYDTIYTERYMGLPTPEDNLGGYNGTDVTRRVDNFRTKKYLLIHGNADDNVHYQQSMELTRALETADIMFQQQSYPDEAHALAGVKRHVYHTMDDFWTRAFKLPKPEWQKQRAH</sequence>
<feature type="domain" description="Dipeptidylpeptidase IV N-terminal" evidence="6">
    <location>
        <begin position="98"/>
        <end position="479"/>
    </location>
</feature>
<dbReference type="Pfam" id="PF00326">
    <property type="entry name" value="Peptidase_S9"/>
    <property type="match status" value="1"/>
</dbReference>
<dbReference type="GO" id="GO:0008236">
    <property type="term" value="F:serine-type peptidase activity"/>
    <property type="evidence" value="ECO:0007669"/>
    <property type="project" value="InterPro"/>
</dbReference>
<dbReference type="Gene3D" id="2.140.10.30">
    <property type="entry name" value="Dipeptidylpeptidase IV, N-terminal domain"/>
    <property type="match status" value="1"/>
</dbReference>
<keyword evidence="2" id="KW-0325">Glycoprotein</keyword>
<evidence type="ECO:0000256" key="3">
    <source>
        <dbReference type="ARBA" id="ARBA00072929"/>
    </source>
</evidence>
<dbReference type="Proteomes" id="UP001075354">
    <property type="component" value="Chromosome 7"/>
</dbReference>
<feature type="domain" description="Peptidase S9 prolyl oligopeptidase catalytic" evidence="5">
    <location>
        <begin position="574"/>
        <end position="772"/>
    </location>
</feature>
<dbReference type="GO" id="GO:0006508">
    <property type="term" value="P:proteolysis"/>
    <property type="evidence" value="ECO:0007669"/>
    <property type="project" value="InterPro"/>
</dbReference>